<dbReference type="EMBL" id="UINC01063791">
    <property type="protein sequence ID" value="SVB91792.1"/>
    <property type="molecule type" value="Genomic_DNA"/>
</dbReference>
<sequence>MGKPTFAIWILLTVSLLCVRTQSIAQEFTFDASVDETQIGLNQDLTLQLTVSGNDIDNVPEPNLPELPDFLIMGRTSSTSSNISIINGKITSSRTIQYIHRLRPRNTGQLTIGA</sequence>
<name>A0A382HXJ6_9ZZZZ</name>
<evidence type="ECO:0000313" key="1">
    <source>
        <dbReference type="EMBL" id="SVB91792.1"/>
    </source>
</evidence>
<reference evidence="1" key="1">
    <citation type="submission" date="2018-05" db="EMBL/GenBank/DDBJ databases">
        <authorList>
            <person name="Lanie J.A."/>
            <person name="Ng W.-L."/>
            <person name="Kazmierczak K.M."/>
            <person name="Andrzejewski T.M."/>
            <person name="Davidsen T.M."/>
            <person name="Wayne K.J."/>
            <person name="Tettelin H."/>
            <person name="Glass J.I."/>
            <person name="Rusch D."/>
            <person name="Podicherti R."/>
            <person name="Tsui H.-C.T."/>
            <person name="Winkler M.E."/>
        </authorList>
    </citation>
    <scope>NUCLEOTIDE SEQUENCE</scope>
</reference>
<organism evidence="1">
    <name type="scientific">marine metagenome</name>
    <dbReference type="NCBI Taxonomy" id="408172"/>
    <lineage>
        <taxon>unclassified sequences</taxon>
        <taxon>metagenomes</taxon>
        <taxon>ecological metagenomes</taxon>
    </lineage>
</organism>
<dbReference type="InterPro" id="IPR025738">
    <property type="entry name" value="BatD"/>
</dbReference>
<gene>
    <name evidence="1" type="ORF">METZ01_LOCUS244646</name>
</gene>
<proteinExistence type="predicted"/>
<dbReference type="Pfam" id="PF13584">
    <property type="entry name" value="BatD"/>
    <property type="match status" value="1"/>
</dbReference>
<protein>
    <recommendedName>
        <fullName evidence="2">Protein BatD</fullName>
    </recommendedName>
</protein>
<evidence type="ECO:0008006" key="2">
    <source>
        <dbReference type="Google" id="ProtNLM"/>
    </source>
</evidence>
<accession>A0A382HXJ6</accession>
<feature type="non-terminal residue" evidence="1">
    <location>
        <position position="114"/>
    </location>
</feature>
<dbReference type="AlphaFoldDB" id="A0A382HXJ6"/>